<protein>
    <recommendedName>
        <fullName evidence="2">tryptophan--tRNA ligase</fullName>
        <ecNumber evidence="2">6.1.1.2</ecNumber>
    </recommendedName>
    <alternativeName>
        <fullName evidence="8">Tryptophanyl-tRNA synthetase</fullName>
    </alternativeName>
</protein>
<dbReference type="PANTHER" id="PTHR10055">
    <property type="entry name" value="TRYPTOPHANYL-TRNA SYNTHETASE"/>
    <property type="match status" value="1"/>
</dbReference>
<dbReference type="STRING" id="1448320.A0A319ECV2"/>
<dbReference type="PRINTS" id="PR01039">
    <property type="entry name" value="TRNASYNTHTRP"/>
</dbReference>
<evidence type="ECO:0000256" key="6">
    <source>
        <dbReference type="ARBA" id="ARBA00022917"/>
    </source>
</evidence>
<keyword evidence="7 9" id="KW-0030">Aminoacyl-tRNA synthetase</keyword>
<dbReference type="Proteomes" id="UP000247810">
    <property type="component" value="Unassembled WGS sequence"/>
</dbReference>
<keyword evidence="5 9" id="KW-0067">ATP-binding</keyword>
<evidence type="ECO:0000256" key="7">
    <source>
        <dbReference type="ARBA" id="ARBA00023146"/>
    </source>
</evidence>
<dbReference type="Gene3D" id="3.40.50.620">
    <property type="entry name" value="HUPs"/>
    <property type="match status" value="1"/>
</dbReference>
<organism evidence="10 11">
    <name type="scientific">Aspergillus ellipticus CBS 707.79</name>
    <dbReference type="NCBI Taxonomy" id="1448320"/>
    <lineage>
        <taxon>Eukaryota</taxon>
        <taxon>Fungi</taxon>
        <taxon>Dikarya</taxon>
        <taxon>Ascomycota</taxon>
        <taxon>Pezizomycotina</taxon>
        <taxon>Eurotiomycetes</taxon>
        <taxon>Eurotiomycetidae</taxon>
        <taxon>Eurotiales</taxon>
        <taxon>Aspergillaceae</taxon>
        <taxon>Aspergillus</taxon>
        <taxon>Aspergillus subgen. Circumdati</taxon>
    </lineage>
</organism>
<sequence>MERFIHETNATPVDPQLLGRFERLTGQTPHRFLRRGMVFSHRDLDLILDRYERGEPFYLFTGRGPSSESLHLGHSIPLEFTRWLQQAFRVPLILMLTDDMKLLHSPSLQFPDVRWFTTENAKDMLAFGFNPDSTFMFSNLDFVGGALYENIISIARHIRVEDVKDSLGFTDANNVGMLYCCATQSAGAFAHSFPGILGEAREKLRDMACLIPCAYDIDGYFSELRKHAETLGFIRPAFLYSGLLPALKGATEKMSASVAGSAIYLSDSPEVIREKVMAKSAVEPEVVLQYLQVFLEDDDMLAAVTREYRAGRKDALALREVLVEAILLHTMSFQEKRTAVTDEVLRGFMRRRLLG</sequence>
<dbReference type="PANTHER" id="PTHR10055:SF1">
    <property type="entry name" value="TRYPTOPHAN--TRNA LIGASE, CYTOPLASMIC"/>
    <property type="match status" value="1"/>
</dbReference>
<accession>A0A319ECV2</accession>
<dbReference type="OrthoDB" id="10261385at2759"/>
<dbReference type="InterPro" id="IPR014729">
    <property type="entry name" value="Rossmann-like_a/b/a_fold"/>
</dbReference>
<keyword evidence="3 9" id="KW-0436">Ligase</keyword>
<evidence type="ECO:0000256" key="8">
    <source>
        <dbReference type="ARBA" id="ARBA00030268"/>
    </source>
</evidence>
<dbReference type="EC" id="6.1.1.2" evidence="2"/>
<dbReference type="GO" id="GO:0005737">
    <property type="term" value="C:cytoplasm"/>
    <property type="evidence" value="ECO:0007669"/>
    <property type="project" value="TreeGrafter"/>
</dbReference>
<name>A0A319ECV2_9EURO</name>
<evidence type="ECO:0000256" key="1">
    <source>
        <dbReference type="ARBA" id="ARBA00005594"/>
    </source>
</evidence>
<evidence type="ECO:0000256" key="5">
    <source>
        <dbReference type="ARBA" id="ARBA00022840"/>
    </source>
</evidence>
<reference evidence="10 11" key="1">
    <citation type="submission" date="2018-02" db="EMBL/GenBank/DDBJ databases">
        <title>The genomes of Aspergillus section Nigri reveals drivers in fungal speciation.</title>
        <authorList>
            <consortium name="DOE Joint Genome Institute"/>
            <person name="Vesth T.C."/>
            <person name="Nybo J."/>
            <person name="Theobald S."/>
            <person name="Brandl J."/>
            <person name="Frisvad J.C."/>
            <person name="Nielsen K.F."/>
            <person name="Lyhne E.K."/>
            <person name="Kogle M.E."/>
            <person name="Kuo A."/>
            <person name="Riley R."/>
            <person name="Clum A."/>
            <person name="Nolan M."/>
            <person name="Lipzen A."/>
            <person name="Salamov A."/>
            <person name="Henrissat B."/>
            <person name="Wiebenga A."/>
            <person name="De vries R.P."/>
            <person name="Grigoriev I.V."/>
            <person name="Mortensen U.H."/>
            <person name="Andersen M.R."/>
            <person name="Baker S.E."/>
        </authorList>
    </citation>
    <scope>NUCLEOTIDE SEQUENCE [LARGE SCALE GENOMIC DNA]</scope>
    <source>
        <strain evidence="10 11">CBS 707.79</strain>
    </source>
</reference>
<dbReference type="Pfam" id="PF00579">
    <property type="entry name" value="tRNA-synt_1b"/>
    <property type="match status" value="2"/>
</dbReference>
<keyword evidence="11" id="KW-1185">Reference proteome</keyword>
<dbReference type="SUPFAM" id="SSF52374">
    <property type="entry name" value="Nucleotidylyl transferase"/>
    <property type="match status" value="1"/>
</dbReference>
<gene>
    <name evidence="10" type="ORF">BO71DRAFT_416096</name>
</gene>
<keyword evidence="6 9" id="KW-0648">Protein biosynthesis</keyword>
<evidence type="ECO:0000256" key="9">
    <source>
        <dbReference type="RuleBase" id="RU363036"/>
    </source>
</evidence>
<evidence type="ECO:0000256" key="4">
    <source>
        <dbReference type="ARBA" id="ARBA00022741"/>
    </source>
</evidence>
<dbReference type="EMBL" id="KZ825809">
    <property type="protein sequence ID" value="PYH98638.1"/>
    <property type="molecule type" value="Genomic_DNA"/>
</dbReference>
<comment type="similarity">
    <text evidence="1 9">Belongs to the class-I aminoacyl-tRNA synthetase family.</text>
</comment>
<dbReference type="Gene3D" id="1.10.240.10">
    <property type="entry name" value="Tyrosyl-Transfer RNA Synthetase"/>
    <property type="match status" value="1"/>
</dbReference>
<dbReference type="GO" id="GO:0006436">
    <property type="term" value="P:tryptophanyl-tRNA aminoacylation"/>
    <property type="evidence" value="ECO:0007669"/>
    <property type="project" value="InterPro"/>
</dbReference>
<keyword evidence="4 9" id="KW-0547">Nucleotide-binding</keyword>
<evidence type="ECO:0000313" key="10">
    <source>
        <dbReference type="EMBL" id="PYH98638.1"/>
    </source>
</evidence>
<dbReference type="GO" id="GO:0005524">
    <property type="term" value="F:ATP binding"/>
    <property type="evidence" value="ECO:0007669"/>
    <property type="project" value="UniProtKB-KW"/>
</dbReference>
<dbReference type="PROSITE" id="PS00178">
    <property type="entry name" value="AA_TRNA_LIGASE_I"/>
    <property type="match status" value="1"/>
</dbReference>
<dbReference type="VEuPathDB" id="FungiDB:BO71DRAFT_416096"/>
<evidence type="ECO:0000256" key="2">
    <source>
        <dbReference type="ARBA" id="ARBA00013161"/>
    </source>
</evidence>
<dbReference type="InterPro" id="IPR001412">
    <property type="entry name" value="aa-tRNA-synth_I_CS"/>
</dbReference>
<dbReference type="AlphaFoldDB" id="A0A319ECV2"/>
<proteinExistence type="inferred from homology"/>
<dbReference type="InterPro" id="IPR002305">
    <property type="entry name" value="aa-tRNA-synth_Ic"/>
</dbReference>
<evidence type="ECO:0000313" key="11">
    <source>
        <dbReference type="Proteomes" id="UP000247810"/>
    </source>
</evidence>
<dbReference type="InterPro" id="IPR002306">
    <property type="entry name" value="Trp-tRNA-ligase"/>
</dbReference>
<evidence type="ECO:0000256" key="3">
    <source>
        <dbReference type="ARBA" id="ARBA00022598"/>
    </source>
</evidence>
<dbReference type="GO" id="GO:0004830">
    <property type="term" value="F:tryptophan-tRNA ligase activity"/>
    <property type="evidence" value="ECO:0007669"/>
    <property type="project" value="UniProtKB-EC"/>
</dbReference>